<evidence type="ECO:0000313" key="7">
    <source>
        <dbReference type="EMBL" id="HJD49756.1"/>
    </source>
</evidence>
<dbReference type="AlphaFoldDB" id="A0A9D2UCD2"/>
<evidence type="ECO:0000313" key="8">
    <source>
        <dbReference type="Proteomes" id="UP000823907"/>
    </source>
</evidence>
<dbReference type="EMBL" id="DWUR01000106">
    <property type="protein sequence ID" value="HJD49756.1"/>
    <property type="molecule type" value="Genomic_DNA"/>
</dbReference>
<protein>
    <submittedName>
        <fullName evidence="7">IclR family transcriptional regulator</fullName>
    </submittedName>
</protein>
<comment type="caution">
    <text evidence="7">The sequence shown here is derived from an EMBL/GenBank/DDBJ whole genome shotgun (WGS) entry which is preliminary data.</text>
</comment>
<dbReference type="Gene3D" id="1.10.10.10">
    <property type="entry name" value="Winged helix-like DNA-binding domain superfamily/Winged helix DNA-binding domain"/>
    <property type="match status" value="1"/>
</dbReference>
<dbReference type="PROSITE" id="PS51077">
    <property type="entry name" value="HTH_ICLR"/>
    <property type="match status" value="1"/>
</dbReference>
<dbReference type="GO" id="GO:0003677">
    <property type="term" value="F:DNA binding"/>
    <property type="evidence" value="ECO:0007669"/>
    <property type="project" value="UniProtKB-KW"/>
</dbReference>
<evidence type="ECO:0000259" key="5">
    <source>
        <dbReference type="PROSITE" id="PS51077"/>
    </source>
</evidence>
<reference evidence="7" key="2">
    <citation type="submission" date="2021-04" db="EMBL/GenBank/DDBJ databases">
        <authorList>
            <person name="Gilroy R."/>
        </authorList>
    </citation>
    <scope>NUCLEOTIDE SEQUENCE</scope>
    <source>
        <strain evidence="7">5925</strain>
    </source>
</reference>
<sequence>MGYTSERNTNSAPQPPQLGVDPGNAHPAGAEKPDIPAISGIQVLDRAVYILSIIAARPHNLSEVCDETGLPRATAHRISVALEKHRLIERQADGQWTAGPALAELAPRTSPRLEEAAEHLLPKLVEQTKESVQVYQLSGFERLCVANAEPATGLRDTVPRNTRMTLNAGSAARILVAWAPASLQQAVLPTAAYSAAELERVRQTQISESVAERDASLASASVPIFDSTGTMVAALSVSGPVARMGDSPAEKFGDALRQTAKEIEIHL</sequence>
<accession>A0A9D2UCD2</accession>
<evidence type="ECO:0000256" key="4">
    <source>
        <dbReference type="SAM" id="MobiDB-lite"/>
    </source>
</evidence>
<dbReference type="SUPFAM" id="SSF55781">
    <property type="entry name" value="GAF domain-like"/>
    <property type="match status" value="1"/>
</dbReference>
<dbReference type="InterPro" id="IPR050707">
    <property type="entry name" value="HTH_MetabolicPath_Reg"/>
</dbReference>
<dbReference type="Pfam" id="PF01614">
    <property type="entry name" value="IclR_C"/>
    <property type="match status" value="1"/>
</dbReference>
<dbReference type="PROSITE" id="PS51078">
    <property type="entry name" value="ICLR_ED"/>
    <property type="match status" value="1"/>
</dbReference>
<evidence type="ECO:0000259" key="6">
    <source>
        <dbReference type="PROSITE" id="PS51078"/>
    </source>
</evidence>
<evidence type="ECO:0000256" key="1">
    <source>
        <dbReference type="ARBA" id="ARBA00023015"/>
    </source>
</evidence>
<dbReference type="Pfam" id="PF09339">
    <property type="entry name" value="HTH_IclR"/>
    <property type="match status" value="1"/>
</dbReference>
<gene>
    <name evidence="7" type="ORF">H9907_06675</name>
</gene>
<evidence type="ECO:0000256" key="2">
    <source>
        <dbReference type="ARBA" id="ARBA00023125"/>
    </source>
</evidence>
<keyword evidence="1" id="KW-0805">Transcription regulation</keyword>
<dbReference type="SUPFAM" id="SSF46785">
    <property type="entry name" value="Winged helix' DNA-binding domain"/>
    <property type="match status" value="1"/>
</dbReference>
<feature type="region of interest" description="Disordered" evidence="4">
    <location>
        <begin position="1"/>
        <end position="34"/>
    </location>
</feature>
<reference evidence="7" key="1">
    <citation type="journal article" date="2021" name="PeerJ">
        <title>Extensive microbial diversity within the chicken gut microbiome revealed by metagenomics and culture.</title>
        <authorList>
            <person name="Gilroy R."/>
            <person name="Ravi A."/>
            <person name="Getino M."/>
            <person name="Pursley I."/>
            <person name="Horton D.L."/>
            <person name="Alikhan N.F."/>
            <person name="Baker D."/>
            <person name="Gharbi K."/>
            <person name="Hall N."/>
            <person name="Watson M."/>
            <person name="Adriaenssens E.M."/>
            <person name="Foster-Nyarko E."/>
            <person name="Jarju S."/>
            <person name="Secka A."/>
            <person name="Antonio M."/>
            <person name="Oren A."/>
            <person name="Chaudhuri R.R."/>
            <person name="La Ragione R."/>
            <person name="Hildebrand F."/>
            <person name="Pallen M.J."/>
        </authorList>
    </citation>
    <scope>NUCLEOTIDE SEQUENCE</scope>
    <source>
        <strain evidence="7">5925</strain>
    </source>
</reference>
<feature type="domain" description="IclR-ED" evidence="6">
    <location>
        <begin position="101"/>
        <end position="267"/>
    </location>
</feature>
<feature type="compositionally biased region" description="Polar residues" evidence="4">
    <location>
        <begin position="1"/>
        <end position="12"/>
    </location>
</feature>
<organism evidence="7 8">
    <name type="scientific">Candidatus Corynebacterium intestinavium</name>
    <dbReference type="NCBI Taxonomy" id="2838531"/>
    <lineage>
        <taxon>Bacteria</taxon>
        <taxon>Bacillati</taxon>
        <taxon>Actinomycetota</taxon>
        <taxon>Actinomycetes</taxon>
        <taxon>Mycobacteriales</taxon>
        <taxon>Corynebacteriaceae</taxon>
        <taxon>Corynebacterium</taxon>
    </lineage>
</organism>
<dbReference type="GO" id="GO:0045892">
    <property type="term" value="P:negative regulation of DNA-templated transcription"/>
    <property type="evidence" value="ECO:0007669"/>
    <property type="project" value="TreeGrafter"/>
</dbReference>
<dbReference type="InterPro" id="IPR036390">
    <property type="entry name" value="WH_DNA-bd_sf"/>
</dbReference>
<proteinExistence type="predicted"/>
<dbReference type="InterPro" id="IPR014757">
    <property type="entry name" value="Tscrpt_reg_IclR_C"/>
</dbReference>
<keyword evidence="3" id="KW-0804">Transcription</keyword>
<feature type="domain" description="HTH iclR-type" evidence="5">
    <location>
        <begin position="41"/>
        <end position="100"/>
    </location>
</feature>
<dbReference type="InterPro" id="IPR005471">
    <property type="entry name" value="Tscrpt_reg_IclR_N"/>
</dbReference>
<dbReference type="Gene3D" id="3.30.450.40">
    <property type="match status" value="1"/>
</dbReference>
<evidence type="ECO:0000256" key="3">
    <source>
        <dbReference type="ARBA" id="ARBA00023163"/>
    </source>
</evidence>
<name>A0A9D2UCD2_9CORY</name>
<dbReference type="GO" id="GO:0003700">
    <property type="term" value="F:DNA-binding transcription factor activity"/>
    <property type="evidence" value="ECO:0007669"/>
    <property type="project" value="TreeGrafter"/>
</dbReference>
<dbReference type="PANTHER" id="PTHR30136:SF39">
    <property type="entry name" value="TRANSCRIPTIONAL REGULATORY PROTEIN"/>
    <property type="match status" value="1"/>
</dbReference>
<dbReference type="InterPro" id="IPR029016">
    <property type="entry name" value="GAF-like_dom_sf"/>
</dbReference>
<dbReference type="PANTHER" id="PTHR30136">
    <property type="entry name" value="HELIX-TURN-HELIX TRANSCRIPTIONAL REGULATOR, ICLR FAMILY"/>
    <property type="match status" value="1"/>
</dbReference>
<dbReference type="Proteomes" id="UP000823907">
    <property type="component" value="Unassembled WGS sequence"/>
</dbReference>
<dbReference type="InterPro" id="IPR036388">
    <property type="entry name" value="WH-like_DNA-bd_sf"/>
</dbReference>
<dbReference type="SMART" id="SM00346">
    <property type="entry name" value="HTH_ICLR"/>
    <property type="match status" value="1"/>
</dbReference>
<keyword evidence="2" id="KW-0238">DNA-binding</keyword>